<name>A0A2G9THE8_TELCI</name>
<feature type="domain" description="RSE1/DDB1/CPSF1 C-terminal" evidence="1">
    <location>
        <begin position="30"/>
        <end position="103"/>
    </location>
</feature>
<proteinExistence type="predicted"/>
<dbReference type="GO" id="GO:0005634">
    <property type="term" value="C:nucleus"/>
    <property type="evidence" value="ECO:0007669"/>
    <property type="project" value="InterPro"/>
</dbReference>
<dbReference type="InterPro" id="IPR050358">
    <property type="entry name" value="RSE1/DDB1/CFT1"/>
</dbReference>
<dbReference type="GO" id="GO:0003676">
    <property type="term" value="F:nucleic acid binding"/>
    <property type="evidence" value="ECO:0007669"/>
    <property type="project" value="InterPro"/>
</dbReference>
<evidence type="ECO:0000313" key="3">
    <source>
        <dbReference type="Proteomes" id="UP000230423"/>
    </source>
</evidence>
<gene>
    <name evidence="2" type="ORF">TELCIR_21228</name>
</gene>
<dbReference type="Gene3D" id="2.130.10.10">
    <property type="entry name" value="YVTN repeat-like/Quinoprotein amine dehydrogenase"/>
    <property type="match status" value="1"/>
</dbReference>
<feature type="non-terminal residue" evidence="2">
    <location>
        <position position="104"/>
    </location>
</feature>
<dbReference type="Proteomes" id="UP000230423">
    <property type="component" value="Unassembled WGS sequence"/>
</dbReference>
<sequence length="104" mass="11632">MKWTETRSGAGRGDLIGTIMFPPQQKLEAVLEENFPVQITGIQSTGQRIIVTDSQESVHFVRYRKAENQLVIFCDDTTPRYVTTCCVLDYNTVAVGDKFGSISI</sequence>
<accession>A0A2G9THE8</accession>
<dbReference type="OrthoDB" id="436637at2759"/>
<protein>
    <recommendedName>
        <fullName evidence="1">RSE1/DDB1/CPSF1 C-terminal domain-containing protein</fullName>
    </recommendedName>
</protein>
<dbReference type="Pfam" id="PF03178">
    <property type="entry name" value="CPSF_A"/>
    <property type="match status" value="1"/>
</dbReference>
<dbReference type="AlphaFoldDB" id="A0A2G9THE8"/>
<dbReference type="InterPro" id="IPR004871">
    <property type="entry name" value="RSE1/DDB1/CPSF1_C"/>
</dbReference>
<evidence type="ECO:0000259" key="1">
    <source>
        <dbReference type="Pfam" id="PF03178"/>
    </source>
</evidence>
<dbReference type="PANTHER" id="PTHR10644">
    <property type="entry name" value="DNA REPAIR/RNA PROCESSING CPSF FAMILY"/>
    <property type="match status" value="1"/>
</dbReference>
<organism evidence="2 3">
    <name type="scientific">Teladorsagia circumcincta</name>
    <name type="common">Brown stomach worm</name>
    <name type="synonym">Ostertagia circumcincta</name>
    <dbReference type="NCBI Taxonomy" id="45464"/>
    <lineage>
        <taxon>Eukaryota</taxon>
        <taxon>Metazoa</taxon>
        <taxon>Ecdysozoa</taxon>
        <taxon>Nematoda</taxon>
        <taxon>Chromadorea</taxon>
        <taxon>Rhabditida</taxon>
        <taxon>Rhabditina</taxon>
        <taxon>Rhabditomorpha</taxon>
        <taxon>Strongyloidea</taxon>
        <taxon>Trichostrongylidae</taxon>
        <taxon>Teladorsagia</taxon>
    </lineage>
</organism>
<dbReference type="EMBL" id="KZ365924">
    <property type="protein sequence ID" value="PIO57365.1"/>
    <property type="molecule type" value="Genomic_DNA"/>
</dbReference>
<dbReference type="InterPro" id="IPR015943">
    <property type="entry name" value="WD40/YVTN_repeat-like_dom_sf"/>
</dbReference>
<evidence type="ECO:0000313" key="2">
    <source>
        <dbReference type="EMBL" id="PIO57365.1"/>
    </source>
</evidence>
<reference evidence="2 3" key="1">
    <citation type="submission" date="2015-09" db="EMBL/GenBank/DDBJ databases">
        <title>Draft genome of the parasitic nematode Teladorsagia circumcincta isolate WARC Sus (inbred).</title>
        <authorList>
            <person name="Mitreva M."/>
        </authorList>
    </citation>
    <scope>NUCLEOTIDE SEQUENCE [LARGE SCALE GENOMIC DNA]</scope>
    <source>
        <strain evidence="2 3">S</strain>
    </source>
</reference>
<keyword evidence="3" id="KW-1185">Reference proteome</keyword>